<feature type="chain" id="PRO_5002060899" description="SXP/RAL-2 family protein Ani s 5-like cation-binding domain-containing protein" evidence="1">
    <location>
        <begin position="23"/>
        <end position="162"/>
    </location>
</feature>
<reference evidence="2 3" key="1">
    <citation type="submission" date="2014-03" db="EMBL/GenBank/DDBJ databases">
        <title>Draft genome of the hookworm Oesophagostomum dentatum.</title>
        <authorList>
            <person name="Mitreva M."/>
        </authorList>
    </citation>
    <scope>NUCLEOTIDE SEQUENCE [LARGE SCALE GENOMIC DNA]</scope>
    <source>
        <strain evidence="2 3">OD-Hann</strain>
    </source>
</reference>
<accession>A0A0B1SD05</accession>
<dbReference type="AlphaFoldDB" id="A0A0B1SD05"/>
<sequence>MRTASLFIAVAALFILPSGYQALEEIPFLKGLPKKALNEYAKIEISHNITQRQRKYKLLSWADKYGVKKQVEQFHKQEEEIATTLDKKVEEYLKTHADRKVYDVYRRYLKLNDKFKTDYEIAKEDKKFWKGREKEFKIIEAAYDRFDPQTETVQTQRNSSEL</sequence>
<proteinExistence type="predicted"/>
<evidence type="ECO:0008006" key="4">
    <source>
        <dbReference type="Google" id="ProtNLM"/>
    </source>
</evidence>
<feature type="signal peptide" evidence="1">
    <location>
        <begin position="1"/>
        <end position="22"/>
    </location>
</feature>
<name>A0A0B1SD05_OESDE</name>
<evidence type="ECO:0000313" key="2">
    <source>
        <dbReference type="EMBL" id="KHJ83143.1"/>
    </source>
</evidence>
<dbReference type="Proteomes" id="UP000053660">
    <property type="component" value="Unassembled WGS sequence"/>
</dbReference>
<keyword evidence="3" id="KW-1185">Reference proteome</keyword>
<evidence type="ECO:0000256" key="1">
    <source>
        <dbReference type="SAM" id="SignalP"/>
    </source>
</evidence>
<evidence type="ECO:0000313" key="3">
    <source>
        <dbReference type="Proteomes" id="UP000053660"/>
    </source>
</evidence>
<protein>
    <recommendedName>
        <fullName evidence="4">SXP/RAL-2 family protein Ani s 5-like cation-binding domain-containing protein</fullName>
    </recommendedName>
</protein>
<gene>
    <name evidence="2" type="ORF">OESDEN_17160</name>
</gene>
<keyword evidence="1" id="KW-0732">Signal</keyword>
<organism evidence="2 3">
    <name type="scientific">Oesophagostomum dentatum</name>
    <name type="common">Nodular worm</name>
    <dbReference type="NCBI Taxonomy" id="61180"/>
    <lineage>
        <taxon>Eukaryota</taxon>
        <taxon>Metazoa</taxon>
        <taxon>Ecdysozoa</taxon>
        <taxon>Nematoda</taxon>
        <taxon>Chromadorea</taxon>
        <taxon>Rhabditida</taxon>
        <taxon>Rhabditina</taxon>
        <taxon>Rhabditomorpha</taxon>
        <taxon>Strongyloidea</taxon>
        <taxon>Strongylidae</taxon>
        <taxon>Oesophagostomum</taxon>
    </lineage>
</organism>
<dbReference type="EMBL" id="KN574933">
    <property type="protein sequence ID" value="KHJ83143.1"/>
    <property type="molecule type" value="Genomic_DNA"/>
</dbReference>